<proteinExistence type="inferred from homology"/>
<keyword evidence="5" id="KW-1185">Reference proteome</keyword>
<keyword evidence="2" id="KW-0576">Peroxisome</keyword>
<feature type="compositionally biased region" description="Polar residues" evidence="3">
    <location>
        <begin position="21"/>
        <end position="44"/>
    </location>
</feature>
<organism evidence="4 5">
    <name type="scientific">Trichoderma aggressivum f. europaeum</name>
    <dbReference type="NCBI Taxonomy" id="173218"/>
    <lineage>
        <taxon>Eukaryota</taxon>
        <taxon>Fungi</taxon>
        <taxon>Dikarya</taxon>
        <taxon>Ascomycota</taxon>
        <taxon>Pezizomycotina</taxon>
        <taxon>Sordariomycetes</taxon>
        <taxon>Hypocreomycetidae</taxon>
        <taxon>Hypocreales</taxon>
        <taxon>Hypocreaceae</taxon>
        <taxon>Trichoderma</taxon>
    </lineage>
</organism>
<feature type="compositionally biased region" description="Basic and acidic residues" evidence="3">
    <location>
        <begin position="75"/>
        <end position="97"/>
    </location>
</feature>
<dbReference type="AlphaFoldDB" id="A0AAE1IB08"/>
<evidence type="ECO:0000256" key="2">
    <source>
        <dbReference type="RuleBase" id="RU365003"/>
    </source>
</evidence>
<sequence length="500" mass="55897">MARTSASTERHLPVSWELKSQLDNNKQQTTANRPTAASTWCSATTREHNRRDAKHTNNQALGVCEEEPGVTATATRDRTCKGRTDSGHPETTRHEQGKQAQQADAMPANATKPAPNRPQRRVTAGQILSMPPKWLGMYDDFITKNAGQVSQIESALRSLTYIIPGRFRDAEIASESIHSGVQLLSLYHDGILSQAVSKLPTPPVRSAHARYTRYWTQKSKTYRRIAMVLQMVVYTELLCEMSAKRRGGEKSRWNVIVLLEAIKAFCRLILLRVTRSRPLVTPVLPEREPIPEDDDVDEDLVTARSESELMDETSPDGSAVLVGGGSSSSTPPKSAYEKEWTMPRTGMSLPSLPNPGDVGSYLLGRVLTADDIKPANKLLNTLQGGGQFAEMLHILTPLIYAVALARTKNKKSWTPWLVGVAVEYVARQLRQRSLRTSALERDEWNKRGWAMIWWMMRGAFYENVTKGAVNGVTSRMPGFIGGILQDYEYLWENYYFSTSG</sequence>
<feature type="region of interest" description="Disordered" evidence="3">
    <location>
        <begin position="305"/>
        <end position="337"/>
    </location>
</feature>
<evidence type="ECO:0000313" key="4">
    <source>
        <dbReference type="EMBL" id="KAK4071047.1"/>
    </source>
</evidence>
<comment type="subcellular location">
    <subcellularLocation>
        <location evidence="2">Peroxisome membrane</location>
    </subcellularLocation>
</comment>
<protein>
    <recommendedName>
        <fullName evidence="2">Peroxisomal membrane protein PEX16</fullName>
    </recommendedName>
</protein>
<dbReference type="Pfam" id="PF08610">
    <property type="entry name" value="Pex16"/>
    <property type="match status" value="1"/>
</dbReference>
<evidence type="ECO:0000256" key="1">
    <source>
        <dbReference type="ARBA" id="ARBA00009505"/>
    </source>
</evidence>
<dbReference type="RefSeq" id="XP_062754667.1">
    <property type="nucleotide sequence ID" value="XM_062901036.1"/>
</dbReference>
<gene>
    <name evidence="4" type="ORF">Triagg1_6414</name>
</gene>
<dbReference type="GO" id="GO:0005778">
    <property type="term" value="C:peroxisomal membrane"/>
    <property type="evidence" value="ECO:0007669"/>
    <property type="project" value="UniProtKB-SubCell"/>
</dbReference>
<name>A0AAE1IB08_9HYPO</name>
<dbReference type="EMBL" id="JAWRVG010000025">
    <property type="protein sequence ID" value="KAK4071047.1"/>
    <property type="molecule type" value="Genomic_DNA"/>
</dbReference>
<keyword evidence="2" id="KW-0962">Peroxisome biogenesis</keyword>
<dbReference type="PANTHER" id="PTHR13299:SF0">
    <property type="entry name" value="PEROXISOMAL MEMBRANE PROTEIN PEX16"/>
    <property type="match status" value="1"/>
</dbReference>
<evidence type="ECO:0000313" key="5">
    <source>
        <dbReference type="Proteomes" id="UP001273209"/>
    </source>
</evidence>
<dbReference type="GeneID" id="87920941"/>
<feature type="region of interest" description="Disordered" evidence="3">
    <location>
        <begin position="1"/>
        <end position="122"/>
    </location>
</feature>
<comment type="caution">
    <text evidence="4">The sequence shown here is derived from an EMBL/GenBank/DDBJ whole genome shotgun (WGS) entry which is preliminary data.</text>
</comment>
<evidence type="ECO:0000256" key="3">
    <source>
        <dbReference type="SAM" id="MobiDB-lite"/>
    </source>
</evidence>
<dbReference type="GO" id="GO:0007031">
    <property type="term" value="P:peroxisome organization"/>
    <property type="evidence" value="ECO:0007669"/>
    <property type="project" value="UniProtKB-KW"/>
</dbReference>
<comment type="similarity">
    <text evidence="1 2">Belongs to the peroxin-16 family.</text>
</comment>
<dbReference type="PANTHER" id="PTHR13299">
    <property type="entry name" value="PEROXISOMAL MEMBRANE PROTEIN PEX16"/>
    <property type="match status" value="1"/>
</dbReference>
<accession>A0AAE1IB08</accession>
<dbReference type="Proteomes" id="UP001273209">
    <property type="component" value="Unassembled WGS sequence"/>
</dbReference>
<reference evidence="4" key="1">
    <citation type="submission" date="2023-11" db="EMBL/GenBank/DDBJ databases">
        <title>The genome sequences of three competitors of mushroom-forming fungi.</title>
        <authorList>
            <person name="Beijen E."/>
            <person name="Ohm R.A."/>
        </authorList>
    </citation>
    <scope>NUCLEOTIDE SEQUENCE</scope>
    <source>
        <strain evidence="4">CBS 100526</strain>
    </source>
</reference>
<dbReference type="InterPro" id="IPR013919">
    <property type="entry name" value="Pex16"/>
</dbReference>